<proteinExistence type="predicted"/>
<evidence type="ECO:0000313" key="2">
    <source>
        <dbReference type="EMBL" id="NDU99245.1"/>
    </source>
</evidence>
<accession>A0A6L9LF61</accession>
<sequence>MKKTSDLLKNKDDLEIDVSSTMEVYKHINDMYKFYTNLRFILLGASIGVFSFILTNFSNKDLSINKYLYIILGLIASIVFFLMDLRTKQLFRETRQAGKDIENNYMKIKGFYTHVEGIKSKLSHSIIIGTSYVMIMVFFLYILIVS</sequence>
<gene>
    <name evidence="2" type="ORF">GK108_30480</name>
</gene>
<feature type="transmembrane region" description="Helical" evidence="1">
    <location>
        <begin position="36"/>
        <end position="55"/>
    </location>
</feature>
<evidence type="ECO:0000313" key="3">
    <source>
        <dbReference type="Proteomes" id="UP000474175"/>
    </source>
</evidence>
<dbReference type="AlphaFoldDB" id="A0A6L9LF61"/>
<keyword evidence="1" id="KW-0812">Transmembrane</keyword>
<keyword evidence="1" id="KW-0472">Membrane</keyword>
<dbReference type="Proteomes" id="UP000474175">
    <property type="component" value="Unassembled WGS sequence"/>
</dbReference>
<reference evidence="2 3" key="1">
    <citation type="submission" date="2020-02" db="EMBL/GenBank/DDBJ databases">
        <title>Draft genome sequence of two Spirosoma agri KCTC 52727 and Spirosoma terrae KCTC 52035.</title>
        <authorList>
            <person name="Rojas J."/>
            <person name="Ambika Manirajan B."/>
            <person name="Suarez C."/>
            <person name="Ratering S."/>
            <person name="Schnell S."/>
        </authorList>
    </citation>
    <scope>NUCLEOTIDE SEQUENCE [LARGE SCALE GENOMIC DNA]</scope>
    <source>
        <strain evidence="2 3">KCTC 52035</strain>
    </source>
</reference>
<name>A0A6L9LF61_9BACT</name>
<keyword evidence="3" id="KW-1185">Reference proteome</keyword>
<protein>
    <submittedName>
        <fullName evidence="2">Uncharacterized protein</fullName>
    </submittedName>
</protein>
<keyword evidence="1" id="KW-1133">Transmembrane helix</keyword>
<dbReference type="RefSeq" id="WP_163955378.1">
    <property type="nucleotide sequence ID" value="NZ_JAAFZH010000026.1"/>
</dbReference>
<feature type="transmembrane region" description="Helical" evidence="1">
    <location>
        <begin position="126"/>
        <end position="144"/>
    </location>
</feature>
<organism evidence="2 3">
    <name type="scientific">Spirosoma terrae</name>
    <dbReference type="NCBI Taxonomy" id="1968276"/>
    <lineage>
        <taxon>Bacteria</taxon>
        <taxon>Pseudomonadati</taxon>
        <taxon>Bacteroidota</taxon>
        <taxon>Cytophagia</taxon>
        <taxon>Cytophagales</taxon>
        <taxon>Cytophagaceae</taxon>
        <taxon>Spirosoma</taxon>
    </lineage>
</organism>
<dbReference type="EMBL" id="JAAFZH010000026">
    <property type="protein sequence ID" value="NDU99245.1"/>
    <property type="molecule type" value="Genomic_DNA"/>
</dbReference>
<feature type="transmembrane region" description="Helical" evidence="1">
    <location>
        <begin position="67"/>
        <end position="85"/>
    </location>
</feature>
<evidence type="ECO:0000256" key="1">
    <source>
        <dbReference type="SAM" id="Phobius"/>
    </source>
</evidence>
<comment type="caution">
    <text evidence="2">The sequence shown here is derived from an EMBL/GenBank/DDBJ whole genome shotgun (WGS) entry which is preliminary data.</text>
</comment>